<dbReference type="STRING" id="5364.A0A5C3N7C9"/>
<feature type="non-terminal residue" evidence="3">
    <location>
        <position position="1"/>
    </location>
</feature>
<dbReference type="InterPro" id="IPR050268">
    <property type="entry name" value="NADH-dep_flavin_reductase"/>
</dbReference>
<name>A0A5C3N7C9_9AGAM</name>
<dbReference type="AlphaFoldDB" id="A0A5C3N7C9"/>
<dbReference type="GO" id="GO:0010181">
    <property type="term" value="F:FMN binding"/>
    <property type="evidence" value="ECO:0007669"/>
    <property type="project" value="InterPro"/>
</dbReference>
<dbReference type="InterPro" id="IPR012349">
    <property type="entry name" value="Split_barrel_FMN-bd"/>
</dbReference>
<dbReference type="Pfam" id="PF01613">
    <property type="entry name" value="Flavin_Reduct"/>
    <property type="match status" value="1"/>
</dbReference>
<evidence type="ECO:0000259" key="2">
    <source>
        <dbReference type="SMART" id="SM00903"/>
    </source>
</evidence>
<keyword evidence="4" id="KW-1185">Reference proteome</keyword>
<dbReference type="OrthoDB" id="2015405at2759"/>
<feature type="non-terminal residue" evidence="3">
    <location>
        <position position="209"/>
    </location>
</feature>
<feature type="domain" description="Flavin reductase like" evidence="2">
    <location>
        <begin position="20"/>
        <end position="203"/>
    </location>
</feature>
<protein>
    <recommendedName>
        <fullName evidence="2">Flavin reductase like domain-containing protein</fullName>
    </recommendedName>
</protein>
<dbReference type="Gene3D" id="2.30.110.10">
    <property type="entry name" value="Electron Transport, Fmn-binding Protein, Chain A"/>
    <property type="match status" value="1"/>
</dbReference>
<evidence type="ECO:0000313" key="4">
    <source>
        <dbReference type="Proteomes" id="UP000305948"/>
    </source>
</evidence>
<gene>
    <name evidence="3" type="ORF">OE88DRAFT_1609896</name>
</gene>
<dbReference type="EMBL" id="ML213510">
    <property type="protein sequence ID" value="TFK51988.1"/>
    <property type="molecule type" value="Genomic_DNA"/>
</dbReference>
<evidence type="ECO:0000256" key="1">
    <source>
        <dbReference type="ARBA" id="ARBA00023002"/>
    </source>
</evidence>
<dbReference type="PANTHER" id="PTHR30466">
    <property type="entry name" value="FLAVIN REDUCTASE"/>
    <property type="match status" value="1"/>
</dbReference>
<proteinExistence type="predicted"/>
<dbReference type="PANTHER" id="PTHR30466:SF1">
    <property type="entry name" value="FMN REDUCTASE (NADH) RUTF"/>
    <property type="match status" value="1"/>
</dbReference>
<organism evidence="3 4">
    <name type="scientific">Heliocybe sulcata</name>
    <dbReference type="NCBI Taxonomy" id="5364"/>
    <lineage>
        <taxon>Eukaryota</taxon>
        <taxon>Fungi</taxon>
        <taxon>Dikarya</taxon>
        <taxon>Basidiomycota</taxon>
        <taxon>Agaricomycotina</taxon>
        <taxon>Agaricomycetes</taxon>
        <taxon>Gloeophyllales</taxon>
        <taxon>Gloeophyllaceae</taxon>
        <taxon>Heliocybe</taxon>
    </lineage>
</organism>
<sequence length="209" mass="22694">CRRFLSSSTTNTQGRLRALLRDTAQPVAVVTSRLKGTQDHFHGATLSSFSSISMDPHPLVAFSLRLPSRMATALKSVNSQDPAHMVINVLSAAQMSMAVAFSRVDLHPEPFKDAPHTLTEEGLPILEGTLGALSCKMISSWPLHDLEVLTGTRIEAGSEWSGDGVASELFVARVIRVESILDPASDESLQTLPLLYHRRSYATTTDLPS</sequence>
<dbReference type="Proteomes" id="UP000305948">
    <property type="component" value="Unassembled WGS sequence"/>
</dbReference>
<accession>A0A5C3N7C9</accession>
<dbReference type="InterPro" id="IPR002563">
    <property type="entry name" value="Flavin_Rdtase-like_dom"/>
</dbReference>
<dbReference type="GO" id="GO:0042602">
    <property type="term" value="F:riboflavin reductase (NADPH) activity"/>
    <property type="evidence" value="ECO:0007669"/>
    <property type="project" value="TreeGrafter"/>
</dbReference>
<keyword evidence="1" id="KW-0560">Oxidoreductase</keyword>
<evidence type="ECO:0000313" key="3">
    <source>
        <dbReference type="EMBL" id="TFK51988.1"/>
    </source>
</evidence>
<reference evidence="3 4" key="1">
    <citation type="journal article" date="2019" name="Nat. Ecol. Evol.">
        <title>Megaphylogeny resolves global patterns of mushroom evolution.</title>
        <authorList>
            <person name="Varga T."/>
            <person name="Krizsan K."/>
            <person name="Foldi C."/>
            <person name="Dima B."/>
            <person name="Sanchez-Garcia M."/>
            <person name="Sanchez-Ramirez S."/>
            <person name="Szollosi G.J."/>
            <person name="Szarkandi J.G."/>
            <person name="Papp V."/>
            <person name="Albert L."/>
            <person name="Andreopoulos W."/>
            <person name="Angelini C."/>
            <person name="Antonin V."/>
            <person name="Barry K.W."/>
            <person name="Bougher N.L."/>
            <person name="Buchanan P."/>
            <person name="Buyck B."/>
            <person name="Bense V."/>
            <person name="Catcheside P."/>
            <person name="Chovatia M."/>
            <person name="Cooper J."/>
            <person name="Damon W."/>
            <person name="Desjardin D."/>
            <person name="Finy P."/>
            <person name="Geml J."/>
            <person name="Haridas S."/>
            <person name="Hughes K."/>
            <person name="Justo A."/>
            <person name="Karasinski D."/>
            <person name="Kautmanova I."/>
            <person name="Kiss B."/>
            <person name="Kocsube S."/>
            <person name="Kotiranta H."/>
            <person name="LaButti K.M."/>
            <person name="Lechner B.E."/>
            <person name="Liimatainen K."/>
            <person name="Lipzen A."/>
            <person name="Lukacs Z."/>
            <person name="Mihaltcheva S."/>
            <person name="Morgado L.N."/>
            <person name="Niskanen T."/>
            <person name="Noordeloos M.E."/>
            <person name="Ohm R.A."/>
            <person name="Ortiz-Santana B."/>
            <person name="Ovrebo C."/>
            <person name="Racz N."/>
            <person name="Riley R."/>
            <person name="Savchenko A."/>
            <person name="Shiryaev A."/>
            <person name="Soop K."/>
            <person name="Spirin V."/>
            <person name="Szebenyi C."/>
            <person name="Tomsovsky M."/>
            <person name="Tulloss R.E."/>
            <person name="Uehling J."/>
            <person name="Grigoriev I.V."/>
            <person name="Vagvolgyi C."/>
            <person name="Papp T."/>
            <person name="Martin F.M."/>
            <person name="Miettinen O."/>
            <person name="Hibbett D.S."/>
            <person name="Nagy L.G."/>
        </authorList>
    </citation>
    <scope>NUCLEOTIDE SEQUENCE [LARGE SCALE GENOMIC DNA]</scope>
    <source>
        <strain evidence="3 4">OMC1185</strain>
    </source>
</reference>
<dbReference type="SUPFAM" id="SSF50475">
    <property type="entry name" value="FMN-binding split barrel"/>
    <property type="match status" value="1"/>
</dbReference>
<dbReference type="SMART" id="SM00903">
    <property type="entry name" value="Flavin_Reduct"/>
    <property type="match status" value="1"/>
</dbReference>